<dbReference type="EMBL" id="CP047476">
    <property type="protein sequence ID" value="QIA65536.1"/>
    <property type="molecule type" value="Genomic_DNA"/>
</dbReference>
<keyword evidence="1" id="KW-0732">Signal</keyword>
<dbReference type="AlphaFoldDB" id="A0A7Z2YFL6"/>
<feature type="signal peptide" evidence="1">
    <location>
        <begin position="1"/>
        <end position="18"/>
    </location>
</feature>
<sequence>MKTSLYLSLVLTSFSASSTPYLPSPEQMMFELTEEATCIAAANYLELERLEVHQRNFKTLVSEYFVPEETESNILDMTRQQYMHFIKRANKRYDKDILPSMLISAYTHRCEFMNGFEARKEFDSEPPTI</sequence>
<name>A0A7Z2YFL6_9VIBR</name>
<evidence type="ECO:0008006" key="4">
    <source>
        <dbReference type="Google" id="ProtNLM"/>
    </source>
</evidence>
<reference evidence="2 3" key="1">
    <citation type="submission" date="2020-01" db="EMBL/GenBank/DDBJ databases">
        <title>Whole genome and functional gene identification of agarase of Vibrio HN897.</title>
        <authorList>
            <person name="Liu Y."/>
            <person name="Zhao Z."/>
        </authorList>
    </citation>
    <scope>NUCLEOTIDE SEQUENCE [LARGE SCALE GENOMIC DNA]</scope>
    <source>
        <strain evidence="2 3">HN897</strain>
    </source>
</reference>
<organism evidence="2 3">
    <name type="scientific">Vibrio astriarenae</name>
    <dbReference type="NCBI Taxonomy" id="1481923"/>
    <lineage>
        <taxon>Bacteria</taxon>
        <taxon>Pseudomonadati</taxon>
        <taxon>Pseudomonadota</taxon>
        <taxon>Gammaproteobacteria</taxon>
        <taxon>Vibrionales</taxon>
        <taxon>Vibrionaceae</taxon>
        <taxon>Vibrio</taxon>
    </lineage>
</organism>
<keyword evidence="3" id="KW-1185">Reference proteome</keyword>
<evidence type="ECO:0000313" key="3">
    <source>
        <dbReference type="Proteomes" id="UP000464262"/>
    </source>
</evidence>
<accession>A0A7Z2YFL6</accession>
<dbReference type="RefSeq" id="WP_164650436.1">
    <property type="nucleotide sequence ID" value="NZ_CP047476.1"/>
</dbReference>
<dbReference type="KEGG" id="vas:GT360_18560"/>
<feature type="chain" id="PRO_5030514419" description="DUF1311 domain-containing protein" evidence="1">
    <location>
        <begin position="19"/>
        <end position="129"/>
    </location>
</feature>
<dbReference type="Proteomes" id="UP000464262">
    <property type="component" value="Chromosome 2"/>
</dbReference>
<evidence type="ECO:0000313" key="2">
    <source>
        <dbReference type="EMBL" id="QIA65536.1"/>
    </source>
</evidence>
<gene>
    <name evidence="2" type="ORF">GT360_18560</name>
</gene>
<evidence type="ECO:0000256" key="1">
    <source>
        <dbReference type="SAM" id="SignalP"/>
    </source>
</evidence>
<proteinExistence type="predicted"/>
<protein>
    <recommendedName>
        <fullName evidence="4">DUF1311 domain-containing protein</fullName>
    </recommendedName>
</protein>